<gene>
    <name evidence="2" type="ORF">FIV46_00790</name>
</gene>
<feature type="chain" id="PRO_5021197412" description="Copper resistance protein NlpE" evidence="1">
    <location>
        <begin position="30"/>
        <end position="166"/>
    </location>
</feature>
<proteinExistence type="predicted"/>
<dbReference type="OrthoDB" id="7618985at2"/>
<sequence length="166" mass="17656">MAIGKTSGALTAVLALVLLAGCTTSGSDAAKKDSAPAIQSFTFESGISTLPPREMQPGQCGLFLWSKVPQRELVFYSNSADMTGDMMIDGAARSLTRTSAEGEGFYGQFTRQVFDGEGYSVQLLLEPELRDGMANSVVIPRGSLRLTKPDGWEHVMAVGGLISCQK</sequence>
<dbReference type="EMBL" id="VFIY01000004">
    <property type="protein sequence ID" value="TPD62650.1"/>
    <property type="molecule type" value="Genomic_DNA"/>
</dbReference>
<keyword evidence="1" id="KW-0732">Signal</keyword>
<feature type="signal peptide" evidence="1">
    <location>
        <begin position="1"/>
        <end position="29"/>
    </location>
</feature>
<protein>
    <recommendedName>
        <fullName evidence="4">Copper resistance protein NlpE</fullName>
    </recommendedName>
</protein>
<name>A0A501PQ39_9PROT</name>
<keyword evidence="3" id="KW-1185">Reference proteome</keyword>
<accession>A0A501PQ39</accession>
<dbReference type="PROSITE" id="PS51257">
    <property type="entry name" value="PROKAR_LIPOPROTEIN"/>
    <property type="match status" value="1"/>
</dbReference>
<dbReference type="RefSeq" id="WP_139937900.1">
    <property type="nucleotide sequence ID" value="NZ_JBHSYP010000022.1"/>
</dbReference>
<comment type="caution">
    <text evidence="2">The sequence shown here is derived from an EMBL/GenBank/DDBJ whole genome shotgun (WGS) entry which is preliminary data.</text>
</comment>
<dbReference type="AlphaFoldDB" id="A0A501PQ39"/>
<organism evidence="2 3">
    <name type="scientific">Emcibacter nanhaiensis</name>
    <dbReference type="NCBI Taxonomy" id="1505037"/>
    <lineage>
        <taxon>Bacteria</taxon>
        <taxon>Pseudomonadati</taxon>
        <taxon>Pseudomonadota</taxon>
        <taxon>Alphaproteobacteria</taxon>
        <taxon>Emcibacterales</taxon>
        <taxon>Emcibacteraceae</taxon>
        <taxon>Emcibacter</taxon>
    </lineage>
</organism>
<reference evidence="3" key="1">
    <citation type="submission" date="2019-06" db="EMBL/GenBank/DDBJ databases">
        <title>The complete genome of Emcibacter congregatus ZYLT.</title>
        <authorList>
            <person name="Zhao Z."/>
        </authorList>
    </citation>
    <scope>NUCLEOTIDE SEQUENCE [LARGE SCALE GENOMIC DNA]</scope>
    <source>
        <strain evidence="3">MCCC 1A06723</strain>
    </source>
</reference>
<evidence type="ECO:0000313" key="2">
    <source>
        <dbReference type="EMBL" id="TPD62650.1"/>
    </source>
</evidence>
<evidence type="ECO:0000313" key="3">
    <source>
        <dbReference type="Proteomes" id="UP000319148"/>
    </source>
</evidence>
<dbReference type="Proteomes" id="UP000319148">
    <property type="component" value="Unassembled WGS sequence"/>
</dbReference>
<evidence type="ECO:0008006" key="4">
    <source>
        <dbReference type="Google" id="ProtNLM"/>
    </source>
</evidence>
<evidence type="ECO:0000256" key="1">
    <source>
        <dbReference type="SAM" id="SignalP"/>
    </source>
</evidence>